<dbReference type="EMBL" id="CP002810">
    <property type="protein sequence ID" value="AEG43883.1"/>
    <property type="molecule type" value="Genomic_DNA"/>
</dbReference>
<feature type="transmembrane region" description="Helical" evidence="1">
    <location>
        <begin position="197"/>
        <end position="215"/>
    </location>
</feature>
<evidence type="ECO:0000313" key="3">
    <source>
        <dbReference type="Proteomes" id="UP000009236"/>
    </source>
</evidence>
<dbReference type="KEGG" id="iva:Isova_1108"/>
<feature type="transmembrane region" description="Helical" evidence="1">
    <location>
        <begin position="169"/>
        <end position="188"/>
    </location>
</feature>
<feature type="transmembrane region" description="Helical" evidence="1">
    <location>
        <begin position="227"/>
        <end position="247"/>
    </location>
</feature>
<dbReference type="STRING" id="743718.Isova_1108"/>
<dbReference type="Proteomes" id="UP000009236">
    <property type="component" value="Chromosome"/>
</dbReference>
<dbReference type="HOGENOM" id="CLU_021898_2_0_11"/>
<dbReference type="eggNOG" id="COG4585">
    <property type="taxonomic scope" value="Bacteria"/>
</dbReference>
<feature type="transmembrane region" description="Helical" evidence="1">
    <location>
        <begin position="37"/>
        <end position="56"/>
    </location>
</feature>
<accession>F6FRC2</accession>
<proteinExistence type="predicted"/>
<dbReference type="RefSeq" id="WP_013838275.1">
    <property type="nucleotide sequence ID" value="NC_015588.1"/>
</dbReference>
<keyword evidence="3" id="KW-1185">Reference proteome</keyword>
<feature type="transmembrane region" description="Helical" evidence="1">
    <location>
        <begin position="63"/>
        <end position="80"/>
    </location>
</feature>
<protein>
    <submittedName>
        <fullName evidence="2">Uncharacterized protein</fullName>
    </submittedName>
</protein>
<feature type="transmembrane region" description="Helical" evidence="1">
    <location>
        <begin position="86"/>
        <end position="110"/>
    </location>
</feature>
<reference evidence="2 3" key="1">
    <citation type="submission" date="2011-05" db="EMBL/GenBank/DDBJ databases">
        <title>Complete sequence of Isoptericola variabilis 225.</title>
        <authorList>
            <consortium name="US DOE Joint Genome Institute"/>
            <person name="Lucas S."/>
            <person name="Han J."/>
            <person name="Lapidus A."/>
            <person name="Cheng J.-F."/>
            <person name="Goodwin L."/>
            <person name="Pitluck S."/>
            <person name="Peters L."/>
            <person name="Mikhailova N."/>
            <person name="Zeytun A."/>
            <person name="Han C."/>
            <person name="Tapia R."/>
            <person name="Land M."/>
            <person name="Hauser L."/>
            <person name="Kyrpides N."/>
            <person name="Ivanova N."/>
            <person name="Pagani I."/>
            <person name="Siebers A."/>
            <person name="Allgaier M."/>
            <person name="Thelen M."/>
            <person name="Hugenholtz P."/>
            <person name="Gladden J."/>
            <person name="Woyke T."/>
        </authorList>
    </citation>
    <scope>NUCLEOTIDE SEQUENCE [LARGE SCALE GENOMIC DNA]</scope>
    <source>
        <strain evidence="3">225</strain>
    </source>
</reference>
<evidence type="ECO:0000313" key="2">
    <source>
        <dbReference type="EMBL" id="AEG43883.1"/>
    </source>
</evidence>
<sequence length="541" mass="55058">MGLTSRLLVAVAAVAATVAAALVLDGGAVALVSLGRIGPAAFLGAQTLLVLAAGAAPDPGRRASLAAVSIGWSGPVLLGWDGGPEVVRTIAPLATAALLPALATLALAPARSRYGAALVRGAWVVWPGLAVVVGLVRDPFLVLECWNNCTVNGMLVASSPGLARVLTDVVAPLLAVALTTAVLAVVVVRRPRTAESWTSVGALAAASGVVVIARGEPSPLEAGVADVTSLALAALAAVALSAGVRAAQDRLALESVAEDLSAVGGGLRALLERRLGDRRITVAYRLPGDGVLVDDAGRLVPSPAGAVTEIRRGPEVLAVVGRSRPMLGVDVARVVGDAAVLAIDNDRLRAGVRRRMVELADARSAIIRAGDAERRRLERDVHDGAQQSAVALCYELASLSALRGPAAGTLGALAGAAREIAARLRAVARGIYPAILTDQGLRPALFGLVEEAALPVELTVGTDRRYPDVVERTAYLVVRSVVQDTAAPGLRVTLQGDRARLVLRFEGASVALAQAVCDRVDALGGEVAARGGAVEVVIPCG</sequence>
<dbReference type="AlphaFoldDB" id="F6FRC2"/>
<keyword evidence="1" id="KW-0812">Transmembrane</keyword>
<gene>
    <name evidence="2" type="ordered locus">Isova_1108</name>
</gene>
<evidence type="ECO:0000256" key="1">
    <source>
        <dbReference type="SAM" id="Phobius"/>
    </source>
</evidence>
<keyword evidence="1" id="KW-0472">Membrane</keyword>
<feature type="transmembrane region" description="Helical" evidence="1">
    <location>
        <begin position="117"/>
        <end position="136"/>
    </location>
</feature>
<organism evidence="3">
    <name type="scientific">Isoptericola variabilis (strain 225)</name>
    <dbReference type="NCBI Taxonomy" id="743718"/>
    <lineage>
        <taxon>Bacteria</taxon>
        <taxon>Bacillati</taxon>
        <taxon>Actinomycetota</taxon>
        <taxon>Actinomycetes</taxon>
        <taxon>Micrococcales</taxon>
        <taxon>Promicromonosporaceae</taxon>
        <taxon>Isoptericola</taxon>
    </lineage>
</organism>
<name>F6FRC2_ISOV2</name>
<keyword evidence="1" id="KW-1133">Transmembrane helix</keyword>